<reference evidence="1 2" key="1">
    <citation type="journal article" date="2018" name="BMC Genomics">
        <title>Comparative genome analyses reveal sequence features reflecting distinct modes of host-adaptation between dicot and monocot powdery mildew.</title>
        <authorList>
            <person name="Wu Y."/>
            <person name="Ma X."/>
            <person name="Pan Z."/>
            <person name="Kale S.D."/>
            <person name="Song Y."/>
            <person name="King H."/>
            <person name="Zhang Q."/>
            <person name="Presley C."/>
            <person name="Deng X."/>
            <person name="Wei C.I."/>
            <person name="Xiao S."/>
        </authorList>
    </citation>
    <scope>NUCLEOTIDE SEQUENCE [LARGE SCALE GENOMIC DNA]</scope>
    <source>
        <strain evidence="1">UMSG1</strain>
    </source>
</reference>
<gene>
    <name evidence="1" type="ORF">GcM1_240128</name>
</gene>
<evidence type="ECO:0000313" key="2">
    <source>
        <dbReference type="Proteomes" id="UP000285326"/>
    </source>
</evidence>
<sequence length="69" mass="7857">MANEDEIVKWIWKDGIDGYEELLKSIGEPIRERDLNSVFSINTPENILNSRLAEIAVSKKKPGENSEII</sequence>
<dbReference type="EMBL" id="MCBS01024014">
    <property type="protein sequence ID" value="RKF74345.1"/>
    <property type="molecule type" value="Genomic_DNA"/>
</dbReference>
<comment type="caution">
    <text evidence="1">The sequence shown here is derived from an EMBL/GenBank/DDBJ whole genome shotgun (WGS) entry which is preliminary data.</text>
</comment>
<dbReference type="Proteomes" id="UP000285326">
    <property type="component" value="Unassembled WGS sequence"/>
</dbReference>
<evidence type="ECO:0000313" key="1">
    <source>
        <dbReference type="EMBL" id="RKF74345.1"/>
    </source>
</evidence>
<protein>
    <submittedName>
        <fullName evidence="1">Uncharacterized protein</fullName>
    </submittedName>
</protein>
<proteinExistence type="predicted"/>
<dbReference type="AlphaFoldDB" id="A0A420III6"/>
<accession>A0A420III6</accession>
<name>A0A420III6_9PEZI</name>
<organism evidence="1 2">
    <name type="scientific">Golovinomyces cichoracearum</name>
    <dbReference type="NCBI Taxonomy" id="62708"/>
    <lineage>
        <taxon>Eukaryota</taxon>
        <taxon>Fungi</taxon>
        <taxon>Dikarya</taxon>
        <taxon>Ascomycota</taxon>
        <taxon>Pezizomycotina</taxon>
        <taxon>Leotiomycetes</taxon>
        <taxon>Erysiphales</taxon>
        <taxon>Erysiphaceae</taxon>
        <taxon>Golovinomyces</taxon>
    </lineage>
</organism>